<gene>
    <name evidence="7" type="ORF">Aau02nite_91130</name>
</gene>
<dbReference type="AlphaFoldDB" id="A0A919VYM6"/>
<dbReference type="Proteomes" id="UP000681340">
    <property type="component" value="Unassembled WGS sequence"/>
</dbReference>
<evidence type="ECO:0000256" key="4">
    <source>
        <dbReference type="ARBA" id="ARBA00022827"/>
    </source>
</evidence>
<dbReference type="SUPFAM" id="SSF51905">
    <property type="entry name" value="FAD/NAD(P)-binding domain"/>
    <property type="match status" value="1"/>
</dbReference>
<evidence type="ECO:0000259" key="6">
    <source>
        <dbReference type="Pfam" id="PF05199"/>
    </source>
</evidence>
<organism evidence="7 8">
    <name type="scientific">Actinoplanes auranticolor</name>
    <dbReference type="NCBI Taxonomy" id="47988"/>
    <lineage>
        <taxon>Bacteria</taxon>
        <taxon>Bacillati</taxon>
        <taxon>Actinomycetota</taxon>
        <taxon>Actinomycetes</taxon>
        <taxon>Micromonosporales</taxon>
        <taxon>Micromonosporaceae</taxon>
        <taxon>Actinoplanes</taxon>
    </lineage>
</organism>
<keyword evidence="4" id="KW-0274">FAD</keyword>
<evidence type="ECO:0000256" key="5">
    <source>
        <dbReference type="ARBA" id="ARBA00023002"/>
    </source>
</evidence>
<name>A0A919VYM6_9ACTN</name>
<dbReference type="InterPro" id="IPR007867">
    <property type="entry name" value="GMC_OxRtase_C"/>
</dbReference>
<keyword evidence="3" id="KW-0285">Flavoprotein</keyword>
<dbReference type="InterPro" id="IPR036188">
    <property type="entry name" value="FAD/NAD-bd_sf"/>
</dbReference>
<comment type="cofactor">
    <cofactor evidence="1">
        <name>FAD</name>
        <dbReference type="ChEBI" id="CHEBI:57692"/>
    </cofactor>
</comment>
<evidence type="ECO:0000256" key="3">
    <source>
        <dbReference type="ARBA" id="ARBA00022630"/>
    </source>
</evidence>
<accession>A0A919VYM6</accession>
<evidence type="ECO:0000313" key="8">
    <source>
        <dbReference type="Proteomes" id="UP000681340"/>
    </source>
</evidence>
<dbReference type="Pfam" id="PF05199">
    <property type="entry name" value="GMC_oxred_C"/>
    <property type="match status" value="1"/>
</dbReference>
<dbReference type="EMBL" id="BOQL01000100">
    <property type="protein sequence ID" value="GIM80562.1"/>
    <property type="molecule type" value="Genomic_DNA"/>
</dbReference>
<keyword evidence="8" id="KW-1185">Reference proteome</keyword>
<keyword evidence="5" id="KW-0560">Oxidoreductase</keyword>
<reference evidence="7" key="1">
    <citation type="submission" date="2021-03" db="EMBL/GenBank/DDBJ databases">
        <title>Whole genome shotgun sequence of Actinoplanes auranticolor NBRC 12245.</title>
        <authorList>
            <person name="Komaki H."/>
            <person name="Tamura T."/>
        </authorList>
    </citation>
    <scope>NUCLEOTIDE SEQUENCE</scope>
    <source>
        <strain evidence="7">NBRC 12245</strain>
    </source>
</reference>
<evidence type="ECO:0000256" key="2">
    <source>
        <dbReference type="ARBA" id="ARBA00010790"/>
    </source>
</evidence>
<proteinExistence type="inferred from homology"/>
<evidence type="ECO:0000256" key="1">
    <source>
        <dbReference type="ARBA" id="ARBA00001974"/>
    </source>
</evidence>
<protein>
    <recommendedName>
        <fullName evidence="6">Glucose-methanol-choline oxidoreductase C-terminal domain-containing protein</fullName>
    </recommendedName>
</protein>
<comment type="similarity">
    <text evidence="2">Belongs to the GMC oxidoreductase family.</text>
</comment>
<dbReference type="RefSeq" id="WP_212994885.1">
    <property type="nucleotide sequence ID" value="NZ_BAABEA010000018.1"/>
</dbReference>
<dbReference type="Gene3D" id="3.50.50.60">
    <property type="entry name" value="FAD/NAD(P)-binding domain"/>
    <property type="match status" value="2"/>
</dbReference>
<evidence type="ECO:0000313" key="7">
    <source>
        <dbReference type="EMBL" id="GIM80562.1"/>
    </source>
</evidence>
<sequence length="564" mass="62482">MTFTASTYAPMVSERIAAQQRLLLQYLGSSNDFDIIIVGSGIGGGLLADDLGEHVGTSKRILVLEAGSFLYPTHVYNFCRSSNSQVARHYGCDTFWQTGTDTTEFFIGEKPQLNFGGRSIFWSGLIPTIQGWELEFFPDPVRLDLQSGLLNEAGDAMNESRSMGRTAQAIVAKLRQSPLARDFSIQETPRALHQPYLAADGTPKEEWFTEPTGVFNTAELLINQLGLFPGVYHGDFDGLFLLLNHFAEDVQRHNGQYELTVRDVLTGQARVFRAPTVVLAGGSIESAKLLRRSTMFPALPPSVQNLVGVGLTDHPTTDAIHTSVTNIGEIDIPRTSHAKIVLYSRGLGDGEIRYPFNVEMNINHEYWHLRDNDPNDPLRADPTAFSNNQLRGPSRLDIKFSFGNCLDDDNRIEPAPPFGYVPQVRFRNQRRRDHLRDSRFPALAGWHKNDGEIFQVLNSVTHQIFSQFHNNGAQARPDGESWYSPDGKGFGYGTVHHAVGSLRMPHRPARGSAIAASSVVDTDLQVIGADGLYVCDMSVMPFSSAANPVRTLGALALRLSRRLR</sequence>
<feature type="domain" description="Glucose-methanol-choline oxidoreductase C-terminal" evidence="6">
    <location>
        <begin position="492"/>
        <end position="556"/>
    </location>
</feature>
<dbReference type="GO" id="GO:0016614">
    <property type="term" value="F:oxidoreductase activity, acting on CH-OH group of donors"/>
    <property type="evidence" value="ECO:0007669"/>
    <property type="project" value="InterPro"/>
</dbReference>
<comment type="caution">
    <text evidence="7">The sequence shown here is derived from an EMBL/GenBank/DDBJ whole genome shotgun (WGS) entry which is preliminary data.</text>
</comment>
<dbReference type="InterPro" id="IPR051473">
    <property type="entry name" value="P2Ox-like"/>
</dbReference>
<dbReference type="PANTHER" id="PTHR42784">
    <property type="entry name" value="PYRANOSE 2-OXIDASE"/>
    <property type="match status" value="1"/>
</dbReference>
<dbReference type="PANTHER" id="PTHR42784:SF1">
    <property type="entry name" value="PYRANOSE 2-OXIDASE"/>
    <property type="match status" value="1"/>
</dbReference>